<protein>
    <submittedName>
        <fullName evidence="2">Crp/Fnr family transcriptional regulator</fullName>
    </submittedName>
</protein>
<dbReference type="CDD" id="cd00038">
    <property type="entry name" value="CAP_ED"/>
    <property type="match status" value="1"/>
</dbReference>
<dbReference type="InterPro" id="IPR014710">
    <property type="entry name" value="RmlC-like_jellyroll"/>
</dbReference>
<comment type="caution">
    <text evidence="2">The sequence shown here is derived from an EMBL/GenBank/DDBJ whole genome shotgun (WGS) entry which is preliminary data.</text>
</comment>
<dbReference type="SUPFAM" id="SSF51206">
    <property type="entry name" value="cAMP-binding domain-like"/>
    <property type="match status" value="1"/>
</dbReference>
<gene>
    <name evidence="2" type="ORF">GCM10022393_34970</name>
</gene>
<name>A0ABP6UU59_9FLAO</name>
<dbReference type="RefSeq" id="WP_344929656.1">
    <property type="nucleotide sequence ID" value="NZ_BAABCW010000018.1"/>
</dbReference>
<evidence type="ECO:0000313" key="3">
    <source>
        <dbReference type="Proteomes" id="UP001500459"/>
    </source>
</evidence>
<dbReference type="Pfam" id="PF00027">
    <property type="entry name" value="cNMP_binding"/>
    <property type="match status" value="1"/>
</dbReference>
<feature type="domain" description="Cyclic nucleotide-binding" evidence="1">
    <location>
        <begin position="32"/>
        <end position="119"/>
    </location>
</feature>
<sequence>MKIKKSAYQENPSLLFQNPEIESAFKEIAVYKEYPKNYLLCKTGVVCNHFYIIISGMTRMFYYKEGKDITVHFCIEQETASVFESLVKREKSKFNIETLEPVKAYEVSFKDFEDLVSKNCKFERFGRLFVQQLHINLIERINDLHFHNATERYESLFDKKPELFQRASLGQLASYLNITPETLSRIRGK</sequence>
<dbReference type="EMBL" id="BAABCW010000018">
    <property type="protein sequence ID" value="GAA3517825.1"/>
    <property type="molecule type" value="Genomic_DNA"/>
</dbReference>
<dbReference type="InterPro" id="IPR018490">
    <property type="entry name" value="cNMP-bd_dom_sf"/>
</dbReference>
<evidence type="ECO:0000313" key="2">
    <source>
        <dbReference type="EMBL" id="GAA3517825.1"/>
    </source>
</evidence>
<reference evidence="3" key="1">
    <citation type="journal article" date="2019" name="Int. J. Syst. Evol. Microbiol.">
        <title>The Global Catalogue of Microorganisms (GCM) 10K type strain sequencing project: providing services to taxonomists for standard genome sequencing and annotation.</title>
        <authorList>
            <consortium name="The Broad Institute Genomics Platform"/>
            <consortium name="The Broad Institute Genome Sequencing Center for Infectious Disease"/>
            <person name="Wu L."/>
            <person name="Ma J."/>
        </authorList>
    </citation>
    <scope>NUCLEOTIDE SEQUENCE [LARGE SCALE GENOMIC DNA]</scope>
    <source>
        <strain evidence="3">JCM 17106</strain>
    </source>
</reference>
<dbReference type="Proteomes" id="UP001500459">
    <property type="component" value="Unassembled WGS sequence"/>
</dbReference>
<proteinExistence type="predicted"/>
<organism evidence="2 3">
    <name type="scientific">Aquimarina addita</name>
    <dbReference type="NCBI Taxonomy" id="870485"/>
    <lineage>
        <taxon>Bacteria</taxon>
        <taxon>Pseudomonadati</taxon>
        <taxon>Bacteroidota</taxon>
        <taxon>Flavobacteriia</taxon>
        <taxon>Flavobacteriales</taxon>
        <taxon>Flavobacteriaceae</taxon>
        <taxon>Aquimarina</taxon>
    </lineage>
</organism>
<accession>A0ABP6UU59</accession>
<dbReference type="InterPro" id="IPR000595">
    <property type="entry name" value="cNMP-bd_dom"/>
</dbReference>
<dbReference type="Gene3D" id="2.60.120.10">
    <property type="entry name" value="Jelly Rolls"/>
    <property type="match status" value="1"/>
</dbReference>
<keyword evidence="3" id="KW-1185">Reference proteome</keyword>
<evidence type="ECO:0000259" key="1">
    <source>
        <dbReference type="Pfam" id="PF00027"/>
    </source>
</evidence>